<protein>
    <submittedName>
        <fullName evidence="1">Uncharacterized protein</fullName>
    </submittedName>
</protein>
<evidence type="ECO:0000313" key="2">
    <source>
        <dbReference type="EMBL" id="KUM48742.1"/>
    </source>
</evidence>
<geneLocation type="mitochondrion" evidence="1"/>
<dbReference type="AlphaFoldDB" id="A0A101LVQ6"/>
<sequence>MDTLLDTARFCRNIIQCPILCTVNSLDHPLMILIAVELWMLLRIDWVNLPFEWWKDSRDMAQLEDEVDEDLEEVGPEEEDLLGVTTVMKYVTWQETVLYQEKLGVCIVE</sequence>
<proteinExistence type="predicted"/>
<accession>A0A101LVQ6</accession>
<evidence type="ECO:0000313" key="1">
    <source>
        <dbReference type="EMBL" id="KUM46226.1"/>
    </source>
</evidence>
<name>A0A101LVQ6_PICGL</name>
<keyword evidence="1" id="KW-0496">Mitochondrion</keyword>
<dbReference type="EMBL" id="LKAM01000012">
    <property type="protein sequence ID" value="KUM46226.1"/>
    <property type="molecule type" value="Genomic_DNA"/>
</dbReference>
<organism evidence="1">
    <name type="scientific">Picea glauca</name>
    <name type="common">White spruce</name>
    <name type="synonym">Pinus glauca</name>
    <dbReference type="NCBI Taxonomy" id="3330"/>
    <lineage>
        <taxon>Eukaryota</taxon>
        <taxon>Viridiplantae</taxon>
        <taxon>Streptophyta</taxon>
        <taxon>Embryophyta</taxon>
        <taxon>Tracheophyta</taxon>
        <taxon>Spermatophyta</taxon>
        <taxon>Pinopsida</taxon>
        <taxon>Pinidae</taxon>
        <taxon>Conifers I</taxon>
        <taxon>Pinales</taxon>
        <taxon>Pinaceae</taxon>
        <taxon>Picea</taxon>
    </lineage>
</organism>
<gene>
    <name evidence="1" type="ORF">ABT39_MTgene1732</name>
    <name evidence="2" type="ORF">ABT39_MTgene4757</name>
</gene>
<dbReference type="EMBL" id="LKAM01000005">
    <property type="protein sequence ID" value="KUM48742.1"/>
    <property type="molecule type" value="Genomic_DNA"/>
</dbReference>
<reference evidence="1" key="1">
    <citation type="journal article" date="2015" name="Genome Biol. Evol.">
        <title>Organellar Genomes of White Spruce (Picea glauca): Assembly and Annotation.</title>
        <authorList>
            <person name="Jackman S.D."/>
            <person name="Warren R.L."/>
            <person name="Gibb E.A."/>
            <person name="Vandervalk B.P."/>
            <person name="Mohamadi H."/>
            <person name="Chu J."/>
            <person name="Raymond A."/>
            <person name="Pleasance S."/>
            <person name="Coope R."/>
            <person name="Wildung M.R."/>
            <person name="Ritland C.E."/>
            <person name="Bousquet J."/>
            <person name="Jones S.J."/>
            <person name="Bohlmann J."/>
            <person name="Birol I."/>
        </authorList>
    </citation>
    <scope>NUCLEOTIDE SEQUENCE [LARGE SCALE GENOMIC DNA]</scope>
    <source>
        <tissue evidence="1">Flushing bud</tissue>
    </source>
</reference>
<comment type="caution">
    <text evidence="1">The sequence shown here is derived from an EMBL/GenBank/DDBJ whole genome shotgun (WGS) entry which is preliminary data.</text>
</comment>